<dbReference type="EMBL" id="FNLN01000014">
    <property type="protein sequence ID" value="SDT97420.1"/>
    <property type="molecule type" value="Genomic_DNA"/>
</dbReference>
<keyword evidence="2" id="KW-1185">Reference proteome</keyword>
<accession>A0A1H2EQM5</accession>
<evidence type="ECO:0000313" key="1">
    <source>
        <dbReference type="EMBL" id="SDT97420.1"/>
    </source>
</evidence>
<dbReference type="AlphaFoldDB" id="A0A1H2EQM5"/>
<dbReference type="KEGG" id="nur:ATY38_11950"/>
<gene>
    <name evidence="1" type="ORF">SAMN05216406_11483</name>
</gene>
<sequence>MSENKKNLYDLAKENGYTDEEFVNEIAQCYGTHTSLIMDKMGSGITIEHNVEFEDHTINIQCRKIINDTRTLN</sequence>
<proteinExistence type="predicted"/>
<evidence type="ECO:0000313" key="2">
    <source>
        <dbReference type="Proteomes" id="UP000182882"/>
    </source>
</evidence>
<organism evidence="1 2">
    <name type="scientific">Nitrosomonas ureae</name>
    <dbReference type="NCBI Taxonomy" id="44577"/>
    <lineage>
        <taxon>Bacteria</taxon>
        <taxon>Pseudomonadati</taxon>
        <taxon>Pseudomonadota</taxon>
        <taxon>Betaproteobacteria</taxon>
        <taxon>Nitrosomonadales</taxon>
        <taxon>Nitrosomonadaceae</taxon>
        <taxon>Nitrosomonas</taxon>
    </lineage>
</organism>
<protein>
    <submittedName>
        <fullName evidence="1">Uncharacterized protein</fullName>
    </submittedName>
</protein>
<reference evidence="2" key="1">
    <citation type="submission" date="2016-10" db="EMBL/GenBank/DDBJ databases">
        <authorList>
            <person name="Varghese N."/>
            <person name="Submissions S."/>
        </authorList>
    </citation>
    <scope>NUCLEOTIDE SEQUENCE [LARGE SCALE GENOMIC DNA]</scope>
    <source>
        <strain evidence="2">Nm10</strain>
    </source>
</reference>
<dbReference type="RefSeq" id="WP_062559498.1">
    <property type="nucleotide sequence ID" value="NZ_CP013341.1"/>
</dbReference>
<name>A0A1H2EQM5_9PROT</name>
<dbReference type="Proteomes" id="UP000182882">
    <property type="component" value="Unassembled WGS sequence"/>
</dbReference>